<organism evidence="1 2">
    <name type="scientific">Legionella fallonii LLAP-10</name>
    <dbReference type="NCBI Taxonomy" id="1212491"/>
    <lineage>
        <taxon>Bacteria</taxon>
        <taxon>Pseudomonadati</taxon>
        <taxon>Pseudomonadota</taxon>
        <taxon>Gammaproteobacteria</taxon>
        <taxon>Legionellales</taxon>
        <taxon>Legionellaceae</taxon>
        <taxon>Legionella</taxon>
    </lineage>
</organism>
<name>A0A098G473_9GAMM</name>
<protein>
    <submittedName>
        <fullName evidence="1">Uncharacterized protein</fullName>
    </submittedName>
</protein>
<dbReference type="EMBL" id="LN614827">
    <property type="protein sequence ID" value="CEG57288.1"/>
    <property type="molecule type" value="Genomic_DNA"/>
</dbReference>
<accession>A0A098G473</accession>
<keyword evidence="2" id="KW-1185">Reference proteome</keyword>
<sequence length="415" mass="48540">MTDNQEHPIDMFQQFLDRNVHCFSKYMVFFQGTYIDLVNAQFGDSNRVILPEQGICDGLTTLWLHDLYNTMGDFNYNLSLMGPLTDLDSSQKSSIIQEDNKNNLAPSIAKFISALQSSQYRRYVYLSDNITPGQLDFGLFIFKKNKRDLPLEVLDINQAAKDEYFDKFFLKHQSSCDRIYTKTNERCRTRLKQLEDVFEEIQNHIDAKIDFCISMSLIFGVNLIAPDGDEPQIMQHVIGIRAYKNDKNQIIGYQIFDSCLGQIYFCDEKNSWNNVTEFLKNLFDLYCMELYSDFECSKSRYAKSEINFMQFFFLETNTVNARQKLLNEYDIYATKLRRPALLPLANYLHTHHSSVKTNAEDNYLPLSEPTSPKSFNLLKSDNKKSNDYPSFFSKNDKRYENTFPDVEFIHQSCEP</sequence>
<evidence type="ECO:0000313" key="1">
    <source>
        <dbReference type="EMBL" id="CEG57288.1"/>
    </source>
</evidence>
<gene>
    <name evidence="1" type="ORF">LFA_1894</name>
</gene>
<evidence type="ECO:0000313" key="2">
    <source>
        <dbReference type="Proteomes" id="UP000032430"/>
    </source>
</evidence>
<dbReference type="RefSeq" id="WP_045095809.1">
    <property type="nucleotide sequence ID" value="NZ_LN614827.1"/>
</dbReference>
<dbReference type="AlphaFoldDB" id="A0A098G473"/>
<proteinExistence type="predicted"/>
<reference evidence="2" key="1">
    <citation type="submission" date="2014-09" db="EMBL/GenBank/DDBJ databases">
        <authorList>
            <person name="Gomez-Valero L."/>
        </authorList>
    </citation>
    <scope>NUCLEOTIDE SEQUENCE [LARGE SCALE GENOMIC DNA]</scope>
    <source>
        <strain evidence="2">ATCC700992</strain>
    </source>
</reference>
<dbReference type="HOGENOM" id="CLU_661890_0_0_6"/>
<dbReference type="Proteomes" id="UP000032430">
    <property type="component" value="Chromosome I"/>
</dbReference>
<dbReference type="KEGG" id="lfa:LFA_1894"/>